<name>A0A9W4K8I0_9EURO</name>
<proteinExistence type="predicted"/>
<dbReference type="EMBL" id="CAJVRC010000836">
    <property type="protein sequence ID" value="CAG8886913.1"/>
    <property type="molecule type" value="Genomic_DNA"/>
</dbReference>
<evidence type="ECO:0008006" key="3">
    <source>
        <dbReference type="Google" id="ProtNLM"/>
    </source>
</evidence>
<dbReference type="AlphaFoldDB" id="A0A9W4K8I0"/>
<accession>A0A9W4K8I0</accession>
<gene>
    <name evidence="1" type="ORF">PEGY_LOCUS914</name>
</gene>
<evidence type="ECO:0000313" key="2">
    <source>
        <dbReference type="Proteomes" id="UP001154252"/>
    </source>
</evidence>
<protein>
    <recommendedName>
        <fullName evidence="3">ATP-grasp domain-containing protein</fullName>
    </recommendedName>
</protein>
<dbReference type="Gene3D" id="3.30.470.20">
    <property type="entry name" value="ATP-grasp fold, B domain"/>
    <property type="match status" value="1"/>
</dbReference>
<evidence type="ECO:0000313" key="1">
    <source>
        <dbReference type="EMBL" id="CAG8886913.1"/>
    </source>
</evidence>
<dbReference type="OrthoDB" id="434648at2759"/>
<sequence length="160" mass="18344">MLDLSLRSVPTKRKPSAWLLEINPRPPGIQAADAIKHSYGVDYWGPALLFALQDRKRARHLSHPFTQGSQYWCEMVFIPVVKGGICLSDDPCFELFSRRPGLAAQVSWWCTFWTKGERVPDPSEDRNAFFAHLNIFSRTSRAHTPEIGETVRKELRYSIV</sequence>
<dbReference type="Proteomes" id="UP001154252">
    <property type="component" value="Unassembled WGS sequence"/>
</dbReference>
<comment type="caution">
    <text evidence="1">The sequence shown here is derived from an EMBL/GenBank/DDBJ whole genome shotgun (WGS) entry which is preliminary data.</text>
</comment>
<organism evidence="1 2">
    <name type="scientific">Penicillium egyptiacum</name>
    <dbReference type="NCBI Taxonomy" id="1303716"/>
    <lineage>
        <taxon>Eukaryota</taxon>
        <taxon>Fungi</taxon>
        <taxon>Dikarya</taxon>
        <taxon>Ascomycota</taxon>
        <taxon>Pezizomycotina</taxon>
        <taxon>Eurotiomycetes</taxon>
        <taxon>Eurotiomycetidae</taxon>
        <taxon>Eurotiales</taxon>
        <taxon>Aspergillaceae</taxon>
        <taxon>Penicillium</taxon>
    </lineage>
</organism>
<reference evidence="1" key="1">
    <citation type="submission" date="2021-07" db="EMBL/GenBank/DDBJ databases">
        <authorList>
            <person name="Branca A.L. A."/>
        </authorList>
    </citation>
    <scope>NUCLEOTIDE SEQUENCE</scope>
</reference>
<keyword evidence="2" id="KW-1185">Reference proteome</keyword>